<evidence type="ECO:0000256" key="1">
    <source>
        <dbReference type="SAM" id="MobiDB-lite"/>
    </source>
</evidence>
<feature type="compositionally biased region" description="Basic residues" evidence="1">
    <location>
        <begin position="11"/>
        <end position="28"/>
    </location>
</feature>
<feature type="compositionally biased region" description="Basic and acidic residues" evidence="1">
    <location>
        <begin position="96"/>
        <end position="112"/>
    </location>
</feature>
<reference evidence="2" key="1">
    <citation type="submission" date="2023-02" db="EMBL/GenBank/DDBJ databases">
        <title>Mating type loci evolution in Malassezia.</title>
        <authorList>
            <person name="Coelho M.A."/>
        </authorList>
    </citation>
    <scope>NUCLEOTIDE SEQUENCE</scope>
    <source>
        <strain evidence="2">CBS 14136</strain>
    </source>
</reference>
<feature type="region of interest" description="Disordered" evidence="1">
    <location>
        <begin position="1"/>
        <end position="204"/>
    </location>
</feature>
<keyword evidence="3" id="KW-1185">Reference proteome</keyword>
<dbReference type="Proteomes" id="UP001214628">
    <property type="component" value="Chromosome 1"/>
</dbReference>
<feature type="compositionally biased region" description="Low complexity" evidence="1">
    <location>
        <begin position="125"/>
        <end position="149"/>
    </location>
</feature>
<evidence type="ECO:0000313" key="2">
    <source>
        <dbReference type="EMBL" id="WFD42637.1"/>
    </source>
</evidence>
<name>A0AAF0FDB7_9BASI</name>
<proteinExistence type="predicted"/>
<evidence type="ECO:0000313" key="3">
    <source>
        <dbReference type="Proteomes" id="UP001214628"/>
    </source>
</evidence>
<accession>A0AAF0FDB7</accession>
<organism evidence="2 3">
    <name type="scientific">Malassezia psittaci</name>
    <dbReference type="NCBI Taxonomy" id="1821823"/>
    <lineage>
        <taxon>Eukaryota</taxon>
        <taxon>Fungi</taxon>
        <taxon>Dikarya</taxon>
        <taxon>Basidiomycota</taxon>
        <taxon>Ustilaginomycotina</taxon>
        <taxon>Malasseziomycetes</taxon>
        <taxon>Malasseziales</taxon>
        <taxon>Malasseziaceae</taxon>
        <taxon>Malassezia</taxon>
    </lineage>
</organism>
<dbReference type="EMBL" id="CP118375">
    <property type="protein sequence ID" value="WFD42637.1"/>
    <property type="molecule type" value="Genomic_DNA"/>
</dbReference>
<protein>
    <submittedName>
        <fullName evidence="2">Uncharacterized protein</fullName>
    </submittedName>
</protein>
<dbReference type="AlphaFoldDB" id="A0AAF0FDB7"/>
<gene>
    <name evidence="2" type="ORF">MPSI1_001283</name>
</gene>
<sequence>MHTVQNDTHNAKQHRKFHAIRSPQKPKKKAEDQDHTGNQLPAEQILAETPWRSGTRWLEGASRNEIYSLVNDRFTGGTKQETEQTKENTFGRAVSQRRESSRRSGQKFELDHLNLNNPRRKRKSSSPYASEAGSSAGSDSENTSSSSRGSRMRRLSSRQGTPAQIIESNTNVSRLGVTSLPVNPSPLKIQTVLENNQDDKLTAT</sequence>